<dbReference type="InterPro" id="IPR029016">
    <property type="entry name" value="GAF-like_dom_sf"/>
</dbReference>
<dbReference type="GO" id="GO:0003824">
    <property type="term" value="F:catalytic activity"/>
    <property type="evidence" value="ECO:0007669"/>
    <property type="project" value="UniProtKB-ARBA"/>
</dbReference>
<dbReference type="NCBIfam" id="TIGR00254">
    <property type="entry name" value="GGDEF"/>
    <property type="match status" value="1"/>
</dbReference>
<dbReference type="Pfam" id="PF00672">
    <property type="entry name" value="HAMP"/>
    <property type="match status" value="1"/>
</dbReference>
<dbReference type="SMART" id="SM00304">
    <property type="entry name" value="HAMP"/>
    <property type="match status" value="1"/>
</dbReference>
<dbReference type="SMART" id="SM00267">
    <property type="entry name" value="GGDEF"/>
    <property type="match status" value="1"/>
</dbReference>
<evidence type="ECO:0000259" key="5">
    <source>
        <dbReference type="PROSITE" id="PS50887"/>
    </source>
</evidence>
<feature type="transmembrane region" description="Helical" evidence="2">
    <location>
        <begin position="12"/>
        <end position="34"/>
    </location>
</feature>
<dbReference type="GO" id="GO:0007165">
    <property type="term" value="P:signal transduction"/>
    <property type="evidence" value="ECO:0007669"/>
    <property type="project" value="InterPro"/>
</dbReference>
<keyword evidence="2" id="KW-1133">Transmembrane helix</keyword>
<gene>
    <name evidence="6" type="ORF">GCM10007966_16190</name>
</gene>
<reference evidence="6" key="1">
    <citation type="journal article" date="2014" name="Int. J. Syst. Evol. Microbiol.">
        <title>Complete genome sequence of Corynebacterium casei LMG S-19264T (=DSM 44701T), isolated from a smear-ripened cheese.</title>
        <authorList>
            <consortium name="US DOE Joint Genome Institute (JGI-PGF)"/>
            <person name="Walter F."/>
            <person name="Albersmeier A."/>
            <person name="Kalinowski J."/>
            <person name="Ruckert C."/>
        </authorList>
    </citation>
    <scope>NUCLEOTIDE SEQUENCE</scope>
    <source>
        <strain evidence="6">JCM 13919</strain>
    </source>
</reference>
<dbReference type="InterPro" id="IPR052155">
    <property type="entry name" value="Biofilm_reg_signaling"/>
</dbReference>
<dbReference type="RefSeq" id="WP_131776404.1">
    <property type="nucleotide sequence ID" value="NZ_BMOB01000007.1"/>
</dbReference>
<dbReference type="SMART" id="SM00052">
    <property type="entry name" value="EAL"/>
    <property type="match status" value="1"/>
</dbReference>
<dbReference type="SUPFAM" id="SSF141868">
    <property type="entry name" value="EAL domain-like"/>
    <property type="match status" value="1"/>
</dbReference>
<organism evidence="6 7">
    <name type="scientific">Legionella impletisoli</name>
    <dbReference type="NCBI Taxonomy" id="343510"/>
    <lineage>
        <taxon>Bacteria</taxon>
        <taxon>Pseudomonadati</taxon>
        <taxon>Pseudomonadota</taxon>
        <taxon>Gammaproteobacteria</taxon>
        <taxon>Legionellales</taxon>
        <taxon>Legionellaceae</taxon>
        <taxon>Legionella</taxon>
    </lineage>
</organism>
<feature type="domain" description="GGDEF" evidence="5">
    <location>
        <begin position="532"/>
        <end position="669"/>
    </location>
</feature>
<sequence length="935" mass="107071">MKIDWNFFQSKVARRVFLLFILSALIPVIFLAIFQITQISRQLNETSQQHVRQSVKTIGMDLIGRLFHLENQISLLGKAIIALPQDDYVTQSEQLSGLAPDFVSLTLMDKEKTSLVLKGKKLVLPMDMKALSVGQTAIAVRPPQTGGSGSHVMMIHRLDPHRYLLGRVKNIWMFDIHSNALFWVIGPKNQLIYTNTASSVPENVFSLKMKQDSDVFPWQTQQEEYFVGYWSLFLKQRLKSENWTVVLAEPMASVLSQAKSLYSIFIPTVLVAIFLTMFLTQAQIRRVLTPLEKLRKATKRIAKRDFTTPVNVTSHDEFEELGEAFNAMASQLNRQFKTLSILSMLDKSILTNKDGEAILNIIFDRLKEAVNYDVLVLGMIRHEDKTRISLTIDDADRLQIEIAETELSKQDLLLLQQNQDRAIDLKKDGLPDYLASLTHHRMNYFILFPILHRGIPTAIMGMGFKEKETLKEFNTNELRDIFYRASIAFTHAEWEEQLYRQAHYDDLTHLPNRLMLRDAMNDALERAVKEETYCVLMFLDLDNFKDVNDTLGHSIGDRFLALVAKRMHQQLGNQGLLARIGGDEFTILLSDIPSVHIAKKQAEEVAERLLKAFDEPFLLEDMEYFATASIGIAIYPKDCKTSDELLKYADMSMYLAKARGKNDYEFFSSELEVEVIERNELLQELHSALQEKQFLIYYQPKIDSLNNTLIGAEALIRWQHPTRGLLLPDLFLNLAEESNLIFAIGDLVIKNTCQQLKDWQNEGYLIPPIAINIAARQFSQKDLSQRIASVIKKSGVNPTFIEFEVTESAFIENFDETVVILNQLKELGCKLTIDDFGTGYSSMHYLMKLPVDTMKIDRIFIHGIPQNEKNISIIKAIKTLALNLGMQVVAEGIETKEQSDLLKDLGCEYQQGYYFSRPLSPDEFARNYLKKIGKK</sequence>
<dbReference type="EMBL" id="BMOB01000007">
    <property type="protein sequence ID" value="GGI88233.1"/>
    <property type="molecule type" value="Genomic_DNA"/>
</dbReference>
<dbReference type="FunFam" id="3.30.70.270:FF:000001">
    <property type="entry name" value="Diguanylate cyclase domain protein"/>
    <property type="match status" value="1"/>
</dbReference>
<evidence type="ECO:0000313" key="6">
    <source>
        <dbReference type="EMBL" id="GGI88233.1"/>
    </source>
</evidence>
<dbReference type="SUPFAM" id="SSF55073">
    <property type="entry name" value="Nucleotide cyclase"/>
    <property type="match status" value="1"/>
</dbReference>
<dbReference type="CDD" id="cd06225">
    <property type="entry name" value="HAMP"/>
    <property type="match status" value="1"/>
</dbReference>
<evidence type="ECO:0000256" key="1">
    <source>
        <dbReference type="ARBA" id="ARBA00001946"/>
    </source>
</evidence>
<dbReference type="Pfam" id="PF00563">
    <property type="entry name" value="EAL"/>
    <property type="match status" value="1"/>
</dbReference>
<dbReference type="PANTHER" id="PTHR44757:SF2">
    <property type="entry name" value="BIOFILM ARCHITECTURE MAINTENANCE PROTEIN MBAA"/>
    <property type="match status" value="1"/>
</dbReference>
<dbReference type="Gene3D" id="3.30.70.270">
    <property type="match status" value="1"/>
</dbReference>
<dbReference type="CDD" id="cd01948">
    <property type="entry name" value="EAL"/>
    <property type="match status" value="1"/>
</dbReference>
<evidence type="ECO:0000256" key="2">
    <source>
        <dbReference type="SAM" id="Phobius"/>
    </source>
</evidence>
<keyword evidence="2" id="KW-0812">Transmembrane</keyword>
<dbReference type="Proteomes" id="UP000630149">
    <property type="component" value="Unassembled WGS sequence"/>
</dbReference>
<name>A0A917JWB4_9GAMM</name>
<dbReference type="InterPro" id="IPR035919">
    <property type="entry name" value="EAL_sf"/>
</dbReference>
<feature type="domain" description="EAL" evidence="3">
    <location>
        <begin position="678"/>
        <end position="932"/>
    </location>
</feature>
<comment type="caution">
    <text evidence="6">The sequence shown here is derived from an EMBL/GenBank/DDBJ whole genome shotgun (WGS) entry which is preliminary data.</text>
</comment>
<reference evidence="6" key="2">
    <citation type="submission" date="2020-09" db="EMBL/GenBank/DDBJ databases">
        <authorList>
            <person name="Sun Q."/>
            <person name="Ohkuma M."/>
        </authorList>
    </citation>
    <scope>NUCLEOTIDE SEQUENCE</scope>
    <source>
        <strain evidence="6">JCM 13919</strain>
    </source>
</reference>
<evidence type="ECO:0000259" key="3">
    <source>
        <dbReference type="PROSITE" id="PS50883"/>
    </source>
</evidence>
<dbReference type="OrthoDB" id="8553030at2"/>
<accession>A0A917JWB4</accession>
<dbReference type="InterPro" id="IPR003660">
    <property type="entry name" value="HAMP_dom"/>
</dbReference>
<comment type="cofactor">
    <cofactor evidence="1">
        <name>Mg(2+)</name>
        <dbReference type="ChEBI" id="CHEBI:18420"/>
    </cofactor>
</comment>
<dbReference type="InterPro" id="IPR043128">
    <property type="entry name" value="Rev_trsase/Diguanyl_cyclase"/>
</dbReference>
<feature type="domain" description="HAMP" evidence="4">
    <location>
        <begin position="285"/>
        <end position="337"/>
    </location>
</feature>
<dbReference type="SUPFAM" id="SSF158472">
    <property type="entry name" value="HAMP domain-like"/>
    <property type="match status" value="1"/>
</dbReference>
<dbReference type="AlphaFoldDB" id="A0A917JWB4"/>
<keyword evidence="2" id="KW-0472">Membrane</keyword>
<dbReference type="PROSITE" id="PS50885">
    <property type="entry name" value="HAMP"/>
    <property type="match status" value="1"/>
</dbReference>
<dbReference type="InterPro" id="IPR029787">
    <property type="entry name" value="Nucleotide_cyclase"/>
</dbReference>
<dbReference type="InterPro" id="IPR001633">
    <property type="entry name" value="EAL_dom"/>
</dbReference>
<dbReference type="Pfam" id="PF00990">
    <property type="entry name" value="GGDEF"/>
    <property type="match status" value="1"/>
</dbReference>
<dbReference type="GO" id="GO:0016020">
    <property type="term" value="C:membrane"/>
    <property type="evidence" value="ECO:0007669"/>
    <property type="project" value="InterPro"/>
</dbReference>
<feature type="transmembrane region" description="Helical" evidence="2">
    <location>
        <begin position="261"/>
        <end position="279"/>
    </location>
</feature>
<evidence type="ECO:0000313" key="7">
    <source>
        <dbReference type="Proteomes" id="UP000630149"/>
    </source>
</evidence>
<dbReference type="Gene3D" id="6.10.340.10">
    <property type="match status" value="1"/>
</dbReference>
<dbReference type="Gene3D" id="3.20.20.450">
    <property type="entry name" value="EAL domain"/>
    <property type="match status" value="1"/>
</dbReference>
<keyword evidence="7" id="KW-1185">Reference proteome</keyword>
<dbReference type="InterPro" id="IPR000160">
    <property type="entry name" value="GGDEF_dom"/>
</dbReference>
<dbReference type="PROSITE" id="PS50883">
    <property type="entry name" value="EAL"/>
    <property type="match status" value="1"/>
</dbReference>
<dbReference type="PANTHER" id="PTHR44757">
    <property type="entry name" value="DIGUANYLATE CYCLASE DGCP"/>
    <property type="match status" value="1"/>
</dbReference>
<evidence type="ECO:0000259" key="4">
    <source>
        <dbReference type="PROSITE" id="PS50885"/>
    </source>
</evidence>
<proteinExistence type="predicted"/>
<dbReference type="PROSITE" id="PS50887">
    <property type="entry name" value="GGDEF"/>
    <property type="match status" value="1"/>
</dbReference>
<dbReference type="Gene3D" id="3.30.450.40">
    <property type="match status" value="1"/>
</dbReference>
<protein>
    <submittedName>
        <fullName evidence="6">Uncharacterized protein</fullName>
    </submittedName>
</protein>
<dbReference type="CDD" id="cd01949">
    <property type="entry name" value="GGDEF"/>
    <property type="match status" value="1"/>
</dbReference>